<proteinExistence type="predicted"/>
<evidence type="ECO:0000256" key="1">
    <source>
        <dbReference type="SAM" id="MobiDB-lite"/>
    </source>
</evidence>
<feature type="compositionally biased region" description="Acidic residues" evidence="1">
    <location>
        <begin position="1"/>
        <end position="10"/>
    </location>
</feature>
<name>A0A7K3LRY3_9ACTN</name>
<comment type="caution">
    <text evidence="2">The sequence shown here is derived from an EMBL/GenBank/DDBJ whole genome shotgun (WGS) entry which is preliminary data.</text>
</comment>
<dbReference type="Proteomes" id="UP000466307">
    <property type="component" value="Unassembled WGS sequence"/>
</dbReference>
<organism evidence="2 3">
    <name type="scientific">Gordonia desulfuricans</name>
    <dbReference type="NCBI Taxonomy" id="89051"/>
    <lineage>
        <taxon>Bacteria</taxon>
        <taxon>Bacillati</taxon>
        <taxon>Actinomycetota</taxon>
        <taxon>Actinomycetes</taxon>
        <taxon>Mycobacteriales</taxon>
        <taxon>Gordoniaceae</taxon>
        <taxon>Gordonia</taxon>
    </lineage>
</organism>
<feature type="region of interest" description="Disordered" evidence="1">
    <location>
        <begin position="1"/>
        <end position="60"/>
    </location>
</feature>
<reference evidence="2 3" key="1">
    <citation type="submission" date="2020-01" db="EMBL/GenBank/DDBJ databases">
        <title>Investigation of new actinobacteria for the biodesulphurisation of diesel fuel.</title>
        <authorList>
            <person name="Athi Narayanan S.M."/>
        </authorList>
    </citation>
    <scope>NUCLEOTIDE SEQUENCE [LARGE SCALE GENOMIC DNA]</scope>
    <source>
        <strain evidence="2 3">213E</strain>
    </source>
</reference>
<gene>
    <name evidence="2" type="ORF">GYA93_15790</name>
</gene>
<evidence type="ECO:0000313" key="3">
    <source>
        <dbReference type="Proteomes" id="UP000466307"/>
    </source>
</evidence>
<evidence type="ECO:0008006" key="4">
    <source>
        <dbReference type="Google" id="ProtNLM"/>
    </source>
</evidence>
<dbReference type="AlphaFoldDB" id="A0A7K3LRY3"/>
<accession>A0A7K3LRY3</accession>
<evidence type="ECO:0000313" key="2">
    <source>
        <dbReference type="EMBL" id="NDK91034.1"/>
    </source>
</evidence>
<keyword evidence="3" id="KW-1185">Reference proteome</keyword>
<dbReference type="RefSeq" id="WP_059036641.1">
    <property type="nucleotide sequence ID" value="NZ_JAADZU010000054.1"/>
</dbReference>
<protein>
    <recommendedName>
        <fullName evidence="4">Tail assembly chaperone</fullName>
    </recommendedName>
</protein>
<feature type="compositionally biased region" description="Basic residues" evidence="1">
    <location>
        <begin position="16"/>
        <end position="33"/>
    </location>
</feature>
<dbReference type="EMBL" id="JAADZU010000054">
    <property type="protein sequence ID" value="NDK91034.1"/>
    <property type="molecule type" value="Genomic_DNA"/>
</dbReference>
<sequence>MNDNDFDQFEDAPKPAAKRVAKRPAKKPVKRAARPAGAPEPQDRKPKKPQSGDNARRREAGGIEFLDIEVAVKGVPITLAVPAHQGDWPVRAARHFTRGEHIDAIEAVLGEEQWDAFMELNPTINDLNDFGNRLAAELGMDSMGN</sequence>